<evidence type="ECO:0000313" key="10">
    <source>
        <dbReference type="EMBL" id="QKF67913.1"/>
    </source>
</evidence>
<dbReference type="Gene3D" id="3.30.565.10">
    <property type="entry name" value="Histidine kinase-like ATPase, C-terminal domain"/>
    <property type="match status" value="1"/>
</dbReference>
<keyword evidence="3" id="KW-0597">Phosphoprotein</keyword>
<dbReference type="GO" id="GO:0005524">
    <property type="term" value="F:ATP binding"/>
    <property type="evidence" value="ECO:0007669"/>
    <property type="project" value="UniProtKB-KW"/>
</dbReference>
<dbReference type="Pfam" id="PF13581">
    <property type="entry name" value="HATPase_c_2"/>
    <property type="match status" value="1"/>
</dbReference>
<keyword evidence="11" id="KW-1185">Reference proteome</keyword>
<keyword evidence="5" id="KW-0547">Nucleotide-binding</keyword>
<dbReference type="PROSITE" id="PS50109">
    <property type="entry name" value="HIS_KIN"/>
    <property type="match status" value="1"/>
</dbReference>
<dbReference type="Pfam" id="PF07696">
    <property type="entry name" value="7TMR-DISMED2"/>
    <property type="match status" value="1"/>
</dbReference>
<accession>A0AAE7E440</accession>
<feature type="domain" description="Histidine kinase" evidence="9">
    <location>
        <begin position="419"/>
        <end position="605"/>
    </location>
</feature>
<feature type="transmembrane region" description="Helical" evidence="8">
    <location>
        <begin position="268"/>
        <end position="286"/>
    </location>
</feature>
<name>A0AAE7E440_9BACT</name>
<evidence type="ECO:0000256" key="6">
    <source>
        <dbReference type="ARBA" id="ARBA00022777"/>
    </source>
</evidence>
<dbReference type="GO" id="GO:0004673">
    <property type="term" value="F:protein histidine kinase activity"/>
    <property type="evidence" value="ECO:0007669"/>
    <property type="project" value="UniProtKB-EC"/>
</dbReference>
<sequence length="605" mass="70703">MLVLLFVFFVYSNAFEISSNVQKYNILDKSDIYIDYSQQLNFEQIKSKEFTKNSEQSLSYGYSPKFNVWIKITLSNLENSTLHKILEYSNPLTTNIELYDSSEGLIKKEGLFNISENRKSLNPIFRIKIQPYETKTYYFKINSSITTLIINLNLWELEPFYQNEILHQSILNFFFGAMAILAMYNLFIYFFTKDKNYLFYVFYIVGIIFHHLLYVGVGYLYIPNAKIIEIVIGYSSVIVGIPAFALGLFTRSFLDTAKYPRFDRILKIYLYLFPFMISIFLITNDFNKYRNIFSVVLLILLFIITIYATFKKNRQAYFILFGWCIFISAGMYMYLTSLGLFNGYKIFPYYVEISLVLEAIIFSIALTDKIKQLQKQKDFIANKFLIQQKNEKQRLQIIVNEKTKDLTFALEEKELLLKELNHRVKNNMQTIISLIRLQCIDIEDEKIQDIFLTVQNRIKAMSHLHELLHGQNSVTTIDTNEYFKILIEELQYSYEKNIKIIYDIKTNLKIDKAIYCGLILNELITNCFKHAFNSQEGTVHISLTQTDSLIELNVKDNGKGFDNAKSSDSLGLVLVQTLAKEQLKGSFIIEAKNGTNVIISWRDNG</sequence>
<dbReference type="AlphaFoldDB" id="A0AAE7E440"/>
<dbReference type="Proteomes" id="UP000503482">
    <property type="component" value="Chromosome"/>
</dbReference>
<dbReference type="Gene3D" id="3.30.450.20">
    <property type="entry name" value="PAS domain"/>
    <property type="match status" value="1"/>
</dbReference>
<evidence type="ECO:0000256" key="4">
    <source>
        <dbReference type="ARBA" id="ARBA00022679"/>
    </source>
</evidence>
<reference evidence="10 11" key="1">
    <citation type="submission" date="2020-05" db="EMBL/GenBank/DDBJ databases">
        <title>Complete genome sequencing of Campylobacter and Arcobacter type strains.</title>
        <authorList>
            <person name="Miller W.G."/>
            <person name="Yee E."/>
        </authorList>
    </citation>
    <scope>NUCLEOTIDE SEQUENCE [LARGE SCALE GENOMIC DNA]</scope>
    <source>
        <strain evidence="10 11">LMG 26156</strain>
    </source>
</reference>
<proteinExistence type="predicted"/>
<dbReference type="KEGG" id="avp:AVENP_2388"/>
<gene>
    <name evidence="10" type="ORF">AVENP_2388</name>
</gene>
<keyword evidence="8" id="KW-0812">Transmembrane</keyword>
<dbReference type="EMBL" id="CP053840">
    <property type="protein sequence ID" value="QKF67913.1"/>
    <property type="molecule type" value="Genomic_DNA"/>
</dbReference>
<evidence type="ECO:0000256" key="1">
    <source>
        <dbReference type="ARBA" id="ARBA00000085"/>
    </source>
</evidence>
<keyword evidence="8" id="KW-1133">Transmembrane helix</keyword>
<evidence type="ECO:0000259" key="9">
    <source>
        <dbReference type="PROSITE" id="PS50109"/>
    </source>
</evidence>
<organism evidence="10 11">
    <name type="scientific">Arcobacter venerupis</name>
    <dbReference type="NCBI Taxonomy" id="1054033"/>
    <lineage>
        <taxon>Bacteria</taxon>
        <taxon>Pseudomonadati</taxon>
        <taxon>Campylobacterota</taxon>
        <taxon>Epsilonproteobacteria</taxon>
        <taxon>Campylobacterales</taxon>
        <taxon>Arcobacteraceae</taxon>
        <taxon>Arcobacter</taxon>
    </lineage>
</organism>
<comment type="catalytic activity">
    <reaction evidence="1">
        <text>ATP + protein L-histidine = ADP + protein N-phospho-L-histidine.</text>
        <dbReference type="EC" id="2.7.13.3"/>
    </reaction>
</comment>
<dbReference type="SUPFAM" id="SSF55874">
    <property type="entry name" value="ATPase domain of HSP90 chaperone/DNA topoisomerase II/histidine kinase"/>
    <property type="match status" value="1"/>
</dbReference>
<dbReference type="PANTHER" id="PTHR41523:SF8">
    <property type="entry name" value="ETHYLENE RESPONSE SENSOR PROTEIN"/>
    <property type="match status" value="1"/>
</dbReference>
<dbReference type="InterPro" id="IPR011623">
    <property type="entry name" value="7TMR_DISM_rcpt_extracell_dom1"/>
</dbReference>
<keyword evidence="7" id="KW-0067">ATP-binding</keyword>
<keyword evidence="8" id="KW-0472">Membrane</keyword>
<feature type="transmembrane region" description="Helical" evidence="8">
    <location>
        <begin position="170"/>
        <end position="191"/>
    </location>
</feature>
<evidence type="ECO:0000256" key="3">
    <source>
        <dbReference type="ARBA" id="ARBA00022553"/>
    </source>
</evidence>
<feature type="transmembrane region" description="Helical" evidence="8">
    <location>
        <begin position="198"/>
        <end position="221"/>
    </location>
</feature>
<dbReference type="Gene3D" id="2.60.40.2380">
    <property type="match status" value="1"/>
</dbReference>
<dbReference type="PANTHER" id="PTHR41523">
    <property type="entry name" value="TWO-COMPONENT SYSTEM SENSOR PROTEIN"/>
    <property type="match status" value="1"/>
</dbReference>
<dbReference type="EC" id="2.7.13.3" evidence="2"/>
<feature type="transmembrane region" description="Helical" evidence="8">
    <location>
        <begin position="227"/>
        <end position="248"/>
    </location>
</feature>
<evidence type="ECO:0000313" key="11">
    <source>
        <dbReference type="Proteomes" id="UP000503482"/>
    </source>
</evidence>
<dbReference type="InterPro" id="IPR011622">
    <property type="entry name" value="7TMR_DISM_rcpt_extracell_dom2"/>
</dbReference>
<dbReference type="InterPro" id="IPR011495">
    <property type="entry name" value="Sig_transdc_His_kin_sub2_dim/P"/>
</dbReference>
<dbReference type="Pfam" id="PF07568">
    <property type="entry name" value="HisKA_2"/>
    <property type="match status" value="1"/>
</dbReference>
<feature type="transmembrane region" description="Helical" evidence="8">
    <location>
        <begin position="317"/>
        <end position="335"/>
    </location>
</feature>
<dbReference type="InterPro" id="IPR003594">
    <property type="entry name" value="HATPase_dom"/>
</dbReference>
<dbReference type="Pfam" id="PF07695">
    <property type="entry name" value="7TMR-DISM_7TM"/>
    <property type="match status" value="1"/>
</dbReference>
<dbReference type="InterPro" id="IPR036890">
    <property type="entry name" value="HATPase_C_sf"/>
</dbReference>
<evidence type="ECO:0000256" key="5">
    <source>
        <dbReference type="ARBA" id="ARBA00022741"/>
    </source>
</evidence>
<feature type="transmembrane region" description="Helical" evidence="8">
    <location>
        <begin position="347"/>
        <end position="367"/>
    </location>
</feature>
<keyword evidence="4" id="KW-0808">Transferase</keyword>
<dbReference type="InterPro" id="IPR005467">
    <property type="entry name" value="His_kinase_dom"/>
</dbReference>
<evidence type="ECO:0000256" key="2">
    <source>
        <dbReference type="ARBA" id="ARBA00012438"/>
    </source>
</evidence>
<keyword evidence="6 10" id="KW-0418">Kinase</keyword>
<evidence type="ECO:0000256" key="7">
    <source>
        <dbReference type="ARBA" id="ARBA00022840"/>
    </source>
</evidence>
<dbReference type="SMART" id="SM00387">
    <property type="entry name" value="HATPase_c"/>
    <property type="match status" value="1"/>
</dbReference>
<evidence type="ECO:0000256" key="8">
    <source>
        <dbReference type="SAM" id="Phobius"/>
    </source>
</evidence>
<protein>
    <recommendedName>
        <fullName evidence="2">histidine kinase</fullName>
        <ecNumber evidence="2">2.7.13.3</ecNumber>
    </recommendedName>
</protein>
<feature type="transmembrane region" description="Helical" evidence="8">
    <location>
        <begin position="292"/>
        <end position="310"/>
    </location>
</feature>